<dbReference type="SUPFAM" id="SSF88659">
    <property type="entry name" value="Sigma3 and sigma4 domains of RNA polymerase sigma factors"/>
    <property type="match status" value="1"/>
</dbReference>
<sequence length="175" mass="20139">MSAREQSDARRERLARCYREHAQRLARQILAITGDPTCVEDLVNETFIRAHERFDRFEDRSALSTWLHGIAINIARTHVTKRRRRRRLDAALPKPTMEGEDVEDAVRERDAVRRLYLALDELDADLRVAFVLCVLEQRSLKEASGLLGVPVSTLHARRQRAEAFVRAQIEGGAQR</sequence>
<dbReference type="InterPro" id="IPR036388">
    <property type="entry name" value="WH-like_DNA-bd_sf"/>
</dbReference>
<dbReference type="Gene3D" id="1.10.1740.10">
    <property type="match status" value="1"/>
</dbReference>
<evidence type="ECO:0000313" key="7">
    <source>
        <dbReference type="EMBL" id="EDM75320.1"/>
    </source>
</evidence>
<keyword evidence="3" id="KW-0731">Sigma factor</keyword>
<comment type="caution">
    <text evidence="7">The sequence shown here is derived from an EMBL/GenBank/DDBJ whole genome shotgun (WGS) entry which is preliminary data.</text>
</comment>
<dbReference type="InterPro" id="IPR007627">
    <property type="entry name" value="RNA_pol_sigma70_r2"/>
</dbReference>
<keyword evidence="4" id="KW-0804">Transcription</keyword>
<dbReference type="InterPro" id="IPR013324">
    <property type="entry name" value="RNA_pol_sigma_r3/r4-like"/>
</dbReference>
<accession>A6GFK6</accession>
<dbReference type="InterPro" id="IPR014284">
    <property type="entry name" value="RNA_pol_sigma-70_dom"/>
</dbReference>
<feature type="domain" description="RNA polymerase sigma-70 region 2" evidence="5">
    <location>
        <begin position="18"/>
        <end position="85"/>
    </location>
</feature>
<protein>
    <submittedName>
        <fullName evidence="7">Putative RNA polymerase sigma factor</fullName>
    </submittedName>
</protein>
<dbReference type="eggNOG" id="COG1595">
    <property type="taxonomic scope" value="Bacteria"/>
</dbReference>
<evidence type="ECO:0000256" key="3">
    <source>
        <dbReference type="ARBA" id="ARBA00023082"/>
    </source>
</evidence>
<evidence type="ECO:0000256" key="2">
    <source>
        <dbReference type="ARBA" id="ARBA00023015"/>
    </source>
</evidence>
<organism evidence="7 8">
    <name type="scientific">Plesiocystis pacifica SIR-1</name>
    <dbReference type="NCBI Taxonomy" id="391625"/>
    <lineage>
        <taxon>Bacteria</taxon>
        <taxon>Pseudomonadati</taxon>
        <taxon>Myxococcota</taxon>
        <taxon>Polyangia</taxon>
        <taxon>Nannocystales</taxon>
        <taxon>Nannocystaceae</taxon>
        <taxon>Plesiocystis</taxon>
    </lineage>
</organism>
<dbReference type="Proteomes" id="UP000005801">
    <property type="component" value="Unassembled WGS sequence"/>
</dbReference>
<dbReference type="AlphaFoldDB" id="A6GFK6"/>
<evidence type="ECO:0000256" key="1">
    <source>
        <dbReference type="ARBA" id="ARBA00010641"/>
    </source>
</evidence>
<dbReference type="NCBIfam" id="TIGR02937">
    <property type="entry name" value="sigma70-ECF"/>
    <property type="match status" value="1"/>
</dbReference>
<feature type="domain" description="RNA polymerase sigma factor 70 region 4 type 2" evidence="6">
    <location>
        <begin position="114"/>
        <end position="163"/>
    </location>
</feature>
<dbReference type="STRING" id="391625.PPSIR1_01052"/>
<dbReference type="RefSeq" id="WP_006975496.1">
    <property type="nucleotide sequence ID" value="NZ_ABCS01000095.1"/>
</dbReference>
<gene>
    <name evidence="7" type="ORF">PPSIR1_01052</name>
</gene>
<dbReference type="InterPro" id="IPR039425">
    <property type="entry name" value="RNA_pol_sigma-70-like"/>
</dbReference>
<evidence type="ECO:0000259" key="5">
    <source>
        <dbReference type="Pfam" id="PF04542"/>
    </source>
</evidence>
<dbReference type="GO" id="GO:0006352">
    <property type="term" value="P:DNA-templated transcription initiation"/>
    <property type="evidence" value="ECO:0007669"/>
    <property type="project" value="InterPro"/>
</dbReference>
<dbReference type="GO" id="GO:0003677">
    <property type="term" value="F:DNA binding"/>
    <property type="evidence" value="ECO:0007669"/>
    <property type="project" value="InterPro"/>
</dbReference>
<name>A6GFK6_9BACT</name>
<dbReference type="InterPro" id="IPR013249">
    <property type="entry name" value="RNA_pol_sigma70_r4_t2"/>
</dbReference>
<dbReference type="EMBL" id="ABCS01000095">
    <property type="protein sequence ID" value="EDM75320.1"/>
    <property type="molecule type" value="Genomic_DNA"/>
</dbReference>
<reference evidence="7 8" key="1">
    <citation type="submission" date="2007-06" db="EMBL/GenBank/DDBJ databases">
        <authorList>
            <person name="Shimkets L."/>
            <person name="Ferriera S."/>
            <person name="Johnson J."/>
            <person name="Kravitz S."/>
            <person name="Beeson K."/>
            <person name="Sutton G."/>
            <person name="Rogers Y.-H."/>
            <person name="Friedman R."/>
            <person name="Frazier M."/>
            <person name="Venter J.C."/>
        </authorList>
    </citation>
    <scope>NUCLEOTIDE SEQUENCE [LARGE SCALE GENOMIC DNA]</scope>
    <source>
        <strain evidence="7 8">SIR-1</strain>
    </source>
</reference>
<keyword evidence="8" id="KW-1185">Reference proteome</keyword>
<proteinExistence type="inferred from homology"/>
<dbReference type="InterPro" id="IPR013325">
    <property type="entry name" value="RNA_pol_sigma_r2"/>
</dbReference>
<dbReference type="Pfam" id="PF04542">
    <property type="entry name" value="Sigma70_r2"/>
    <property type="match status" value="1"/>
</dbReference>
<dbReference type="OrthoDB" id="9803470at2"/>
<comment type="similarity">
    <text evidence="1">Belongs to the sigma-70 factor family. ECF subfamily.</text>
</comment>
<evidence type="ECO:0000313" key="8">
    <source>
        <dbReference type="Proteomes" id="UP000005801"/>
    </source>
</evidence>
<dbReference type="GO" id="GO:0016987">
    <property type="term" value="F:sigma factor activity"/>
    <property type="evidence" value="ECO:0007669"/>
    <property type="project" value="UniProtKB-KW"/>
</dbReference>
<dbReference type="PANTHER" id="PTHR43133">
    <property type="entry name" value="RNA POLYMERASE ECF-TYPE SIGMA FACTO"/>
    <property type="match status" value="1"/>
</dbReference>
<dbReference type="Pfam" id="PF08281">
    <property type="entry name" value="Sigma70_r4_2"/>
    <property type="match status" value="1"/>
</dbReference>
<evidence type="ECO:0000259" key="6">
    <source>
        <dbReference type="Pfam" id="PF08281"/>
    </source>
</evidence>
<dbReference type="Gene3D" id="1.10.10.10">
    <property type="entry name" value="Winged helix-like DNA-binding domain superfamily/Winged helix DNA-binding domain"/>
    <property type="match status" value="1"/>
</dbReference>
<dbReference type="PANTHER" id="PTHR43133:SF25">
    <property type="entry name" value="RNA POLYMERASE SIGMA FACTOR RFAY-RELATED"/>
    <property type="match status" value="1"/>
</dbReference>
<dbReference type="SUPFAM" id="SSF88946">
    <property type="entry name" value="Sigma2 domain of RNA polymerase sigma factors"/>
    <property type="match status" value="1"/>
</dbReference>
<keyword evidence="2" id="KW-0805">Transcription regulation</keyword>
<evidence type="ECO:0000256" key="4">
    <source>
        <dbReference type="ARBA" id="ARBA00023163"/>
    </source>
</evidence>